<organism evidence="1 2">
    <name type="scientific">Plebeiibacterium marinum</name>
    <dbReference type="NCBI Taxonomy" id="2992111"/>
    <lineage>
        <taxon>Bacteria</taxon>
        <taxon>Pseudomonadati</taxon>
        <taxon>Bacteroidota</taxon>
        <taxon>Bacteroidia</taxon>
        <taxon>Marinilabiliales</taxon>
        <taxon>Marinilabiliaceae</taxon>
        <taxon>Plebeiibacterium</taxon>
    </lineage>
</organism>
<evidence type="ECO:0000313" key="2">
    <source>
        <dbReference type="Proteomes" id="UP001207408"/>
    </source>
</evidence>
<dbReference type="EMBL" id="JAPDPI010000049">
    <property type="protein sequence ID" value="MCW3807516.1"/>
    <property type="molecule type" value="Genomic_DNA"/>
</dbReference>
<protein>
    <submittedName>
        <fullName evidence="1">Uncharacterized protein</fullName>
    </submittedName>
</protein>
<proteinExistence type="predicted"/>
<gene>
    <name evidence="1" type="ORF">OM074_17950</name>
</gene>
<accession>A0AAE3MH63</accession>
<keyword evidence="2" id="KW-1185">Reference proteome</keyword>
<dbReference type="AlphaFoldDB" id="A0AAE3MH63"/>
<reference evidence="1" key="1">
    <citation type="submission" date="2022-10" db="EMBL/GenBank/DDBJ databases">
        <authorList>
            <person name="Yu W.X."/>
        </authorList>
    </citation>
    <scope>NUCLEOTIDE SEQUENCE</scope>
    <source>
        <strain evidence="1">D04</strain>
    </source>
</reference>
<dbReference type="Proteomes" id="UP001207408">
    <property type="component" value="Unassembled WGS sequence"/>
</dbReference>
<dbReference type="RefSeq" id="WP_301201935.1">
    <property type="nucleotide sequence ID" value="NZ_JAPDPI010000049.1"/>
</dbReference>
<name>A0AAE3MH63_9BACT</name>
<sequence>MKKTTIILLGIVFMLSVYATSKTLNIYKTDHTVLQFDFNNIDSICVDKSNTQLQVYKKDGNLYTLPLNEIDSMNYSVGDYTPPTLQLISSEYQSSVNKGICEVNISGNGECKLHERGICWSTSEEPTINDNLFAEGTHTGRFYAPMDDLEIGETYHVRAFATNCMGTTYSNSVEMKALPGNVTYTLDIDESVYPEYYNLIKTALDSACYYYNRYTTFKANIYVYYNAGIPTAQASYHGSIGYGPNTTYMWVGTTMHEMAHYFGSGTTTEWKNLMVGGVWQGNTGQQLCQELTGDELHGDNSTSAVHYWPTGINYRSEVSSEQDLINHARVVKAMLLDDAGLPSSW</sequence>
<evidence type="ECO:0000313" key="1">
    <source>
        <dbReference type="EMBL" id="MCW3807516.1"/>
    </source>
</evidence>
<comment type="caution">
    <text evidence="1">The sequence shown here is derived from an EMBL/GenBank/DDBJ whole genome shotgun (WGS) entry which is preliminary data.</text>
</comment>